<keyword evidence="5 6" id="KW-0833">Ubl conjugation pathway</keyword>
<dbReference type="PANTHER" id="PTHR11254">
    <property type="entry name" value="HECT DOMAIN UBIQUITIN-PROTEIN LIGASE"/>
    <property type="match status" value="1"/>
</dbReference>
<dbReference type="OrthoDB" id="423283at2759"/>
<comment type="caution">
    <text evidence="12">The sequence shown here is derived from an EMBL/GenBank/DDBJ whole genome shotgun (WGS) entry which is preliminary data.</text>
</comment>
<evidence type="ECO:0000256" key="9">
    <source>
        <dbReference type="SAM" id="MobiDB-lite"/>
    </source>
</evidence>
<dbReference type="Gene3D" id="3.30.2410.10">
    <property type="entry name" value="Hect, E3 ligase catalytic domain"/>
    <property type="match status" value="1"/>
</dbReference>
<keyword evidence="13" id="KW-1185">Reference proteome</keyword>
<dbReference type="PIRSF" id="PIRSF001569">
    <property type="entry name" value="E3_ub_ligase_SMURF1"/>
    <property type="match status" value="1"/>
</dbReference>
<dbReference type="Gene3D" id="3.90.1750.10">
    <property type="entry name" value="Hect, E3 ligase catalytic domains"/>
    <property type="match status" value="1"/>
</dbReference>
<dbReference type="SUPFAM" id="SSF56204">
    <property type="entry name" value="Hect, E3 ligase catalytic domain"/>
    <property type="match status" value="1"/>
</dbReference>
<feature type="domain" description="WW" evidence="10">
    <location>
        <begin position="237"/>
        <end position="270"/>
    </location>
</feature>
<evidence type="ECO:0000259" key="11">
    <source>
        <dbReference type="PROSITE" id="PS50237"/>
    </source>
</evidence>
<dbReference type="GO" id="GO:0061630">
    <property type="term" value="F:ubiquitin protein ligase activity"/>
    <property type="evidence" value="ECO:0007669"/>
    <property type="project" value="UniProtKB-EC"/>
</dbReference>
<dbReference type="InterPro" id="IPR024928">
    <property type="entry name" value="E3_ub_ligase_SMURF1"/>
</dbReference>
<feature type="domain" description="WW" evidence="10">
    <location>
        <begin position="269"/>
        <end position="302"/>
    </location>
</feature>
<dbReference type="EMBL" id="JTDE01002380">
    <property type="protein sequence ID" value="KAF7257449.1"/>
    <property type="molecule type" value="Genomic_DNA"/>
</dbReference>
<feature type="active site" description="Glycyl thioester intermediate" evidence="7 8">
    <location>
        <position position="784"/>
    </location>
</feature>
<feature type="domain" description="WW" evidence="10">
    <location>
        <begin position="360"/>
        <end position="393"/>
    </location>
</feature>
<dbReference type="SUPFAM" id="SSF51045">
    <property type="entry name" value="WW domain"/>
    <property type="match status" value="4"/>
</dbReference>
<dbReference type="Proteomes" id="UP000822476">
    <property type="component" value="Unassembled WGS sequence"/>
</dbReference>
<evidence type="ECO:0000256" key="3">
    <source>
        <dbReference type="ARBA" id="ARBA00022679"/>
    </source>
</evidence>
<dbReference type="SMART" id="SM00119">
    <property type="entry name" value="HECTc"/>
    <property type="match status" value="1"/>
</dbReference>
<dbReference type="EC" id="2.3.2.26" evidence="6"/>
<sequence length="816" mass="93731">MDGPFSKTSCAQMPSNTPEDPECFDLGLKISRATLNHAYGILSRTQLSTHRPKFNVAYTLVDPHTPLPTADAVETPYTTEVVRSWHPHFEHRSTFPVNVNRLIEFRLIARHHSTDTGTVVGYCRLVLRRAAETHGFRLDNRAFELDFHPLPTDSAALQAGLVKLGTLIVVLNANARDLHDALSASRLSSQVGDFANRSTISIVHEDTNSSRSNNTPPPRPPTTYSIPSSGLEDANSEQLPPKWERRIAPNGRPYYIDHLTKTTTWIRPPPLPSGWDRRVDPHGRVYYVDHNTRTTTWQHPSPDLLNTVADWQQLSASRSGAMHQQMNERYENSSWNPGGVVPSMTAANTTQPNAASDLYGPLPDGWEQRRDPQGRPYFVNHVSRTTQWEDPRVQGNPLPRGWELRITAEGFPYFINHIKKITTFEDPRRGESGTLAKEWSFQHKVSSFRYLCHSNLVHGTTKITVSRSNLLDDSFNQVMKLTTQELRRRLYIIFEGEDGLDYGGLSREWFFKLSTELLNPMYCLFQYASGTNYSLQINPASSVNPEHLQYFRFVGRFIALALYHGKFIDSGFTLPFYKRMLNKKITLEDIETVDSMYFQSLKYIQECNVEEEEMDLCFSTEYEILGEVKMHELKPGGAEIPVTEANKAEYLDLVVNWRFSRGVEEQTEAFLKGFADVFPLQWLQYFDERELEVLLCGMQQLDVSDWETNTIYKNYTARSKEVQWFWQFVRSLSQEQRVRLLQFVTGTCRIPVGGFKDLMGSNGQQRFCIERVGDDTWLPRSHTCFNRLDLPPYRSFDQLKEKLTLAIEESEGFGQE</sequence>
<feature type="domain" description="HECT" evidence="11">
    <location>
        <begin position="482"/>
        <end position="816"/>
    </location>
</feature>
<protein>
    <recommendedName>
        <fullName evidence="6">E3 ubiquitin-protein ligase</fullName>
        <ecNumber evidence="6">2.3.2.26</ecNumber>
    </recommendedName>
</protein>
<dbReference type="Gene3D" id="2.20.70.10">
    <property type="match status" value="3"/>
</dbReference>
<comment type="catalytic activity">
    <reaction evidence="1 6">
        <text>S-ubiquitinyl-[E2 ubiquitin-conjugating enzyme]-L-cysteine + [acceptor protein]-L-lysine = [E2 ubiquitin-conjugating enzyme]-L-cysteine + N(6)-ubiquitinyl-[acceptor protein]-L-lysine.</text>
        <dbReference type="EC" id="2.3.2.26"/>
    </reaction>
</comment>
<evidence type="ECO:0000259" key="10">
    <source>
        <dbReference type="PROSITE" id="PS50020"/>
    </source>
</evidence>
<dbReference type="GO" id="GO:0016567">
    <property type="term" value="P:protein ubiquitination"/>
    <property type="evidence" value="ECO:0007669"/>
    <property type="project" value="TreeGrafter"/>
</dbReference>
<feature type="domain" description="WW" evidence="10">
    <location>
        <begin position="396"/>
        <end position="429"/>
    </location>
</feature>
<gene>
    <name evidence="12" type="ORF">EG68_05774</name>
</gene>
<dbReference type="Pfam" id="PF00397">
    <property type="entry name" value="WW"/>
    <property type="match status" value="4"/>
</dbReference>
<organism evidence="12 13">
    <name type="scientific">Paragonimus skrjabini miyazakii</name>
    <dbReference type="NCBI Taxonomy" id="59628"/>
    <lineage>
        <taxon>Eukaryota</taxon>
        <taxon>Metazoa</taxon>
        <taxon>Spiralia</taxon>
        <taxon>Lophotrochozoa</taxon>
        <taxon>Platyhelminthes</taxon>
        <taxon>Trematoda</taxon>
        <taxon>Digenea</taxon>
        <taxon>Plagiorchiida</taxon>
        <taxon>Troglotremata</taxon>
        <taxon>Troglotrematidae</taxon>
        <taxon>Paragonimus</taxon>
    </lineage>
</organism>
<evidence type="ECO:0000256" key="5">
    <source>
        <dbReference type="ARBA" id="ARBA00022786"/>
    </source>
</evidence>
<evidence type="ECO:0000256" key="1">
    <source>
        <dbReference type="ARBA" id="ARBA00000885"/>
    </source>
</evidence>
<dbReference type="CDD" id="cd00078">
    <property type="entry name" value="HECTc"/>
    <property type="match status" value="1"/>
</dbReference>
<dbReference type="FunFam" id="3.90.1750.10:FF:000079">
    <property type="entry name" value="E3 ubiquitin-protein ligase"/>
    <property type="match status" value="1"/>
</dbReference>
<dbReference type="GO" id="GO:0043161">
    <property type="term" value="P:proteasome-mediated ubiquitin-dependent protein catabolic process"/>
    <property type="evidence" value="ECO:0007669"/>
    <property type="project" value="TreeGrafter"/>
</dbReference>
<accession>A0A8S9YR56</accession>
<keyword evidence="3 6" id="KW-0808">Transferase</keyword>
<comment type="pathway">
    <text evidence="2 6">Protein modification; protein ubiquitination.</text>
</comment>
<evidence type="ECO:0000313" key="12">
    <source>
        <dbReference type="EMBL" id="KAF7257449.1"/>
    </source>
</evidence>
<dbReference type="AlphaFoldDB" id="A0A8S9YR56"/>
<dbReference type="SMART" id="SM00456">
    <property type="entry name" value="WW"/>
    <property type="match status" value="4"/>
</dbReference>
<evidence type="ECO:0000256" key="8">
    <source>
        <dbReference type="PROSITE-ProRule" id="PRU00104"/>
    </source>
</evidence>
<dbReference type="PROSITE" id="PS50020">
    <property type="entry name" value="WW_DOMAIN_2"/>
    <property type="match status" value="4"/>
</dbReference>
<evidence type="ECO:0000256" key="7">
    <source>
        <dbReference type="PIRSR" id="PIRSR001569-1"/>
    </source>
</evidence>
<proteinExistence type="predicted"/>
<evidence type="ECO:0000313" key="13">
    <source>
        <dbReference type="Proteomes" id="UP000822476"/>
    </source>
</evidence>
<dbReference type="GO" id="GO:0005737">
    <property type="term" value="C:cytoplasm"/>
    <property type="evidence" value="ECO:0007669"/>
    <property type="project" value="TreeGrafter"/>
</dbReference>
<evidence type="ECO:0000256" key="2">
    <source>
        <dbReference type="ARBA" id="ARBA00004906"/>
    </source>
</evidence>
<evidence type="ECO:0000256" key="6">
    <source>
        <dbReference type="PIRNR" id="PIRNR001569"/>
    </source>
</evidence>
<dbReference type="FunFam" id="2.20.70.10:FF:000017">
    <property type="entry name" value="E3 ubiquitin-protein ligase"/>
    <property type="match status" value="1"/>
</dbReference>
<dbReference type="PROSITE" id="PS01159">
    <property type="entry name" value="WW_DOMAIN_1"/>
    <property type="match status" value="4"/>
</dbReference>
<dbReference type="Gene3D" id="3.30.2160.10">
    <property type="entry name" value="Hect, E3 ligase catalytic domain"/>
    <property type="match status" value="1"/>
</dbReference>
<dbReference type="FunFam" id="3.30.2160.10:FF:000001">
    <property type="entry name" value="E3 ubiquitin-protein ligase NEDD4-like"/>
    <property type="match status" value="1"/>
</dbReference>
<reference evidence="12" key="1">
    <citation type="submission" date="2019-07" db="EMBL/GenBank/DDBJ databases">
        <title>Annotation for the trematode Paragonimus miyazaki's.</title>
        <authorList>
            <person name="Choi Y.-J."/>
        </authorList>
    </citation>
    <scope>NUCLEOTIDE SEQUENCE</scope>
    <source>
        <strain evidence="12">Japan</strain>
    </source>
</reference>
<dbReference type="Pfam" id="PF00632">
    <property type="entry name" value="HECT"/>
    <property type="match status" value="1"/>
</dbReference>
<dbReference type="CDD" id="cd00201">
    <property type="entry name" value="WW"/>
    <property type="match status" value="4"/>
</dbReference>
<dbReference type="InterPro" id="IPR000569">
    <property type="entry name" value="HECT_dom"/>
</dbReference>
<dbReference type="InterPro" id="IPR050409">
    <property type="entry name" value="E3_ubiq-protein_ligase"/>
</dbReference>
<dbReference type="InterPro" id="IPR035983">
    <property type="entry name" value="Hect_E3_ubiquitin_ligase"/>
</dbReference>
<feature type="region of interest" description="Disordered" evidence="9">
    <location>
        <begin position="202"/>
        <end position="239"/>
    </location>
</feature>
<dbReference type="FunFam" id="3.30.2410.10:FF:000002">
    <property type="entry name" value="E3 ubiquitin-protein ligase HECW2"/>
    <property type="match status" value="1"/>
</dbReference>
<keyword evidence="4" id="KW-0677">Repeat</keyword>
<dbReference type="PROSITE" id="PS50237">
    <property type="entry name" value="HECT"/>
    <property type="match status" value="1"/>
</dbReference>
<dbReference type="InterPro" id="IPR001202">
    <property type="entry name" value="WW_dom"/>
</dbReference>
<dbReference type="InterPro" id="IPR036020">
    <property type="entry name" value="WW_dom_sf"/>
</dbReference>
<name>A0A8S9YR56_9TREM</name>
<dbReference type="PANTHER" id="PTHR11254:SF429">
    <property type="entry name" value="E3 UBIQUITIN-PROTEIN LIGASE SU(DX)"/>
    <property type="match status" value="1"/>
</dbReference>
<evidence type="ECO:0000256" key="4">
    <source>
        <dbReference type="ARBA" id="ARBA00022737"/>
    </source>
</evidence>